<evidence type="ECO:0000256" key="3">
    <source>
        <dbReference type="ARBA" id="ARBA00022723"/>
    </source>
</evidence>
<keyword evidence="9" id="KW-1185">Reference proteome</keyword>
<dbReference type="PRINTS" id="PR00465">
    <property type="entry name" value="EP450IV"/>
</dbReference>
<dbReference type="InterPro" id="IPR050121">
    <property type="entry name" value="Cytochrome_P450_monoxygenase"/>
</dbReference>
<evidence type="ECO:0000256" key="1">
    <source>
        <dbReference type="ARBA" id="ARBA00001971"/>
    </source>
</evidence>
<comment type="similarity">
    <text evidence="2 6">Belongs to the cytochrome P450 family.</text>
</comment>
<keyword evidence="7" id="KW-0472">Membrane</keyword>
<comment type="cofactor">
    <cofactor evidence="1 5">
        <name>heme</name>
        <dbReference type="ChEBI" id="CHEBI:30413"/>
    </cofactor>
</comment>
<dbReference type="InterPro" id="IPR036396">
    <property type="entry name" value="Cyt_P450_sf"/>
</dbReference>
<keyword evidence="5 6" id="KW-0349">Heme</keyword>
<evidence type="ECO:0000256" key="5">
    <source>
        <dbReference type="PIRSR" id="PIRSR602403-1"/>
    </source>
</evidence>
<dbReference type="SUPFAM" id="SSF48264">
    <property type="entry name" value="Cytochrome P450"/>
    <property type="match status" value="1"/>
</dbReference>
<name>A0AA39Y4M1_9PEZI</name>
<accession>A0AA39Y4M1</accession>
<dbReference type="GO" id="GO:0004497">
    <property type="term" value="F:monooxygenase activity"/>
    <property type="evidence" value="ECO:0007669"/>
    <property type="project" value="UniProtKB-KW"/>
</dbReference>
<keyword evidence="7" id="KW-0812">Transmembrane</keyword>
<dbReference type="GO" id="GO:0005506">
    <property type="term" value="F:iron ion binding"/>
    <property type="evidence" value="ECO:0007669"/>
    <property type="project" value="InterPro"/>
</dbReference>
<evidence type="ECO:0000256" key="2">
    <source>
        <dbReference type="ARBA" id="ARBA00010617"/>
    </source>
</evidence>
<dbReference type="AlphaFoldDB" id="A0AA39Y4M1"/>
<dbReference type="PRINTS" id="PR00385">
    <property type="entry name" value="P450"/>
</dbReference>
<proteinExistence type="inferred from homology"/>
<dbReference type="InterPro" id="IPR001128">
    <property type="entry name" value="Cyt_P450"/>
</dbReference>
<evidence type="ECO:0000256" key="7">
    <source>
        <dbReference type="SAM" id="Phobius"/>
    </source>
</evidence>
<comment type="caution">
    <text evidence="8">The sequence shown here is derived from an EMBL/GenBank/DDBJ whole genome shotgun (WGS) entry which is preliminary data.</text>
</comment>
<keyword evidence="6" id="KW-0560">Oxidoreductase</keyword>
<dbReference type="PANTHER" id="PTHR24305">
    <property type="entry name" value="CYTOCHROME P450"/>
    <property type="match status" value="1"/>
</dbReference>
<dbReference type="InterPro" id="IPR017972">
    <property type="entry name" value="Cyt_P450_CS"/>
</dbReference>
<feature type="binding site" description="axial binding residue" evidence="5">
    <location>
        <position position="479"/>
    </location>
    <ligand>
        <name>heme</name>
        <dbReference type="ChEBI" id="CHEBI:30413"/>
    </ligand>
    <ligandPart>
        <name>Fe</name>
        <dbReference type="ChEBI" id="CHEBI:18248"/>
    </ligandPart>
</feature>
<dbReference type="GO" id="GO:0016705">
    <property type="term" value="F:oxidoreductase activity, acting on paired donors, with incorporation or reduction of molecular oxygen"/>
    <property type="evidence" value="ECO:0007669"/>
    <property type="project" value="InterPro"/>
</dbReference>
<keyword evidence="3 5" id="KW-0479">Metal-binding</keyword>
<keyword evidence="4 5" id="KW-0408">Iron</keyword>
<feature type="transmembrane region" description="Helical" evidence="7">
    <location>
        <begin position="20"/>
        <end position="40"/>
    </location>
</feature>
<keyword evidence="7" id="KW-1133">Transmembrane helix</keyword>
<protein>
    <submittedName>
        <fullName evidence="8">Cytochrome P450 monooxygenase</fullName>
    </submittedName>
</protein>
<dbReference type="PANTHER" id="PTHR24305:SF232">
    <property type="entry name" value="P450, PUTATIVE (EUROFUNG)-RELATED"/>
    <property type="match status" value="1"/>
</dbReference>
<dbReference type="PROSITE" id="PS00086">
    <property type="entry name" value="CYTOCHROME_P450"/>
    <property type="match status" value="1"/>
</dbReference>
<dbReference type="InterPro" id="IPR002403">
    <property type="entry name" value="Cyt_P450_E_grp-IV"/>
</dbReference>
<evidence type="ECO:0000313" key="8">
    <source>
        <dbReference type="EMBL" id="KAK0644981.1"/>
    </source>
</evidence>
<gene>
    <name evidence="8" type="ORF">DIS24_g8348</name>
</gene>
<dbReference type="EMBL" id="JAUJDW010000060">
    <property type="protein sequence ID" value="KAK0644981.1"/>
    <property type="molecule type" value="Genomic_DNA"/>
</dbReference>
<evidence type="ECO:0000313" key="9">
    <source>
        <dbReference type="Proteomes" id="UP001175001"/>
    </source>
</evidence>
<keyword evidence="6 8" id="KW-0503">Monooxygenase</keyword>
<dbReference type="Pfam" id="PF00067">
    <property type="entry name" value="p450"/>
    <property type="match status" value="1"/>
</dbReference>
<dbReference type="Proteomes" id="UP001175001">
    <property type="component" value="Unassembled WGS sequence"/>
</dbReference>
<evidence type="ECO:0000256" key="4">
    <source>
        <dbReference type="ARBA" id="ARBA00023004"/>
    </source>
</evidence>
<reference evidence="8" key="1">
    <citation type="submission" date="2023-06" db="EMBL/GenBank/DDBJ databases">
        <title>Multi-omics analyses reveal the molecular pathogenesis toolkit of Lasiodiplodia hormozganensis, a cross-kingdom pathogen.</title>
        <authorList>
            <person name="Felix C."/>
            <person name="Meneses R."/>
            <person name="Goncalves M.F.M."/>
            <person name="Tilleman L."/>
            <person name="Duarte A.S."/>
            <person name="Jorrin-Novo J.V."/>
            <person name="Van De Peer Y."/>
            <person name="Deforce D."/>
            <person name="Van Nieuwerburgh F."/>
            <person name="Esteves A.C."/>
            <person name="Alves A."/>
        </authorList>
    </citation>
    <scope>NUCLEOTIDE SEQUENCE</scope>
    <source>
        <strain evidence="8">CBS 339.90</strain>
    </source>
</reference>
<dbReference type="GO" id="GO:0020037">
    <property type="term" value="F:heme binding"/>
    <property type="evidence" value="ECO:0007669"/>
    <property type="project" value="InterPro"/>
</dbReference>
<organism evidence="8 9">
    <name type="scientific">Lasiodiplodia hormozganensis</name>
    <dbReference type="NCBI Taxonomy" id="869390"/>
    <lineage>
        <taxon>Eukaryota</taxon>
        <taxon>Fungi</taxon>
        <taxon>Dikarya</taxon>
        <taxon>Ascomycota</taxon>
        <taxon>Pezizomycotina</taxon>
        <taxon>Dothideomycetes</taxon>
        <taxon>Dothideomycetes incertae sedis</taxon>
        <taxon>Botryosphaeriales</taxon>
        <taxon>Botryosphaeriaceae</taxon>
        <taxon>Lasiodiplodia</taxon>
    </lineage>
</organism>
<sequence length="532" mass="59383">MEVDLERTSGSGIQAALSYLQSHPIYVFYAFCIFIVLRFLKNRYASPLRHYPGPFLASGTRLWKLFVTLQTHQETAFINLHKKYGGKQKGPIVRVSPTALSFSRPSAAREILSAGKGFHKTSFYAVFPPPENPDIFTETREAAHALKRRAAGPSYAMAAMQGLADRVEAVIALLCERLDGFCAAGSTTHDGRAAPVEMDLGAWLHFFAFDVLGEVAFGRVWGFLAEGKDVEGCIEAIDQSQRYNGAVGQLPPLDLVLRRNPLWRAWQKVVPGAQPLVTRIALDELRKRKEEGGEKEGGGKRRDLLTQLLKAHDKDPERFTEGDVFAVTHGAIFAGSDSTASTMQSFIHHILRDRRVYLQIVAEIDAATSAGKLSRVVQFNEAQLHLPYFQAALKEAMRLRPAVGVAMARSVPPTGAEIDGVRYPAGTELDINAWAVHRDKEAFGEDAEVYRPERWLEDGERARLMDRHMLQFGGGSHVCIGRNLALLEMNKVLPMLLRDYAMELVHPDRDLDFHTYFFVVQKGLNVKISKRV</sequence>
<evidence type="ECO:0000256" key="6">
    <source>
        <dbReference type="RuleBase" id="RU000461"/>
    </source>
</evidence>
<dbReference type="CDD" id="cd11060">
    <property type="entry name" value="CYP57A1-like"/>
    <property type="match status" value="1"/>
</dbReference>
<dbReference type="Gene3D" id="1.10.630.10">
    <property type="entry name" value="Cytochrome P450"/>
    <property type="match status" value="1"/>
</dbReference>